<dbReference type="SMART" id="SM00346">
    <property type="entry name" value="HTH_ICLR"/>
    <property type="match status" value="1"/>
</dbReference>
<dbReference type="InterPro" id="IPR014757">
    <property type="entry name" value="Tscrpt_reg_IclR_C"/>
</dbReference>
<dbReference type="PROSITE" id="PS51077">
    <property type="entry name" value="HTH_ICLR"/>
    <property type="match status" value="1"/>
</dbReference>
<dbReference type="InterPro" id="IPR050707">
    <property type="entry name" value="HTH_MetabolicPath_Reg"/>
</dbReference>
<keyword evidence="2" id="KW-0238">DNA-binding</keyword>
<dbReference type="Pfam" id="PF01614">
    <property type="entry name" value="IclR_C"/>
    <property type="match status" value="1"/>
</dbReference>
<protein>
    <submittedName>
        <fullName evidence="6">IclR family transcriptional regulator</fullName>
    </submittedName>
</protein>
<evidence type="ECO:0000259" key="4">
    <source>
        <dbReference type="PROSITE" id="PS51077"/>
    </source>
</evidence>
<reference evidence="6 7" key="1">
    <citation type="submission" date="2023-12" db="EMBL/GenBank/DDBJ databases">
        <title>Genome sequencing and assembly of bacterial species from a model synthetic community.</title>
        <authorList>
            <person name="Hogle S.L."/>
        </authorList>
    </citation>
    <scope>NUCLEOTIDE SEQUENCE [LARGE SCALE GENOMIC DNA]</scope>
    <source>
        <strain evidence="6 7">HAMBI 2494</strain>
    </source>
</reference>
<evidence type="ECO:0000256" key="2">
    <source>
        <dbReference type="ARBA" id="ARBA00023125"/>
    </source>
</evidence>
<dbReference type="InterPro" id="IPR036388">
    <property type="entry name" value="WH-like_DNA-bd_sf"/>
</dbReference>
<dbReference type="RefSeq" id="WP_232833268.1">
    <property type="nucleotide sequence ID" value="NZ_CP139965.1"/>
</dbReference>
<keyword evidence="3" id="KW-0804">Transcription</keyword>
<dbReference type="PROSITE" id="PS51078">
    <property type="entry name" value="ICLR_ED"/>
    <property type="match status" value="1"/>
</dbReference>
<evidence type="ECO:0000313" key="7">
    <source>
        <dbReference type="Proteomes" id="UP001325479"/>
    </source>
</evidence>
<organism evidence="6 7">
    <name type="scientific">Paraburkholderia kururiensis</name>
    <dbReference type="NCBI Taxonomy" id="984307"/>
    <lineage>
        <taxon>Bacteria</taxon>
        <taxon>Pseudomonadati</taxon>
        <taxon>Pseudomonadota</taxon>
        <taxon>Betaproteobacteria</taxon>
        <taxon>Burkholderiales</taxon>
        <taxon>Burkholderiaceae</taxon>
        <taxon>Paraburkholderia</taxon>
    </lineage>
</organism>
<dbReference type="SUPFAM" id="SSF55781">
    <property type="entry name" value="GAF domain-like"/>
    <property type="match status" value="1"/>
</dbReference>
<proteinExistence type="predicted"/>
<evidence type="ECO:0000259" key="5">
    <source>
        <dbReference type="PROSITE" id="PS51078"/>
    </source>
</evidence>
<dbReference type="InterPro" id="IPR036390">
    <property type="entry name" value="WH_DNA-bd_sf"/>
</dbReference>
<name>A0ABZ0WN41_9BURK</name>
<dbReference type="InterPro" id="IPR005471">
    <property type="entry name" value="Tscrpt_reg_IclR_N"/>
</dbReference>
<dbReference type="Gene3D" id="1.10.10.10">
    <property type="entry name" value="Winged helix-like DNA-binding domain superfamily/Winged helix DNA-binding domain"/>
    <property type="match status" value="1"/>
</dbReference>
<gene>
    <name evidence="6" type="ORF">U0042_02865</name>
</gene>
<sequence>MRRVTPPNASRRDAARGKAAAAETVEARQQRGIQSLDNTGELLAALVAANAPLTLRDLAAAAGMPPAKAFPHLVSLQKIGLLSRDSAGRFEAGPLGLELGLIALARLSPPREAEAEIVALAASTGMSVAMAVLGPLGPTVVRLEESPRPLHVSLRPGTVMSLVNTAIGRVFAAYLDDDVLAQLLPQDDLRLAGEAVARTAANTAARHAARDYADVLTQIRTHGADTAIDKPIPGISTVAAPVFDHTGSVCLVIALMGPSGAFDAGLTGHPAHTLCAATQRLSRRFGYIDMEAAREASVRAQPGES</sequence>
<dbReference type="Proteomes" id="UP001325479">
    <property type="component" value="Chromosome"/>
</dbReference>
<evidence type="ECO:0000256" key="3">
    <source>
        <dbReference type="ARBA" id="ARBA00023163"/>
    </source>
</evidence>
<dbReference type="PANTHER" id="PTHR30136">
    <property type="entry name" value="HELIX-TURN-HELIX TRANSCRIPTIONAL REGULATOR, ICLR FAMILY"/>
    <property type="match status" value="1"/>
</dbReference>
<dbReference type="Gene3D" id="3.30.450.40">
    <property type="match status" value="1"/>
</dbReference>
<dbReference type="EMBL" id="CP139965">
    <property type="protein sequence ID" value="WQD78666.1"/>
    <property type="molecule type" value="Genomic_DNA"/>
</dbReference>
<dbReference type="PANTHER" id="PTHR30136:SF8">
    <property type="entry name" value="TRANSCRIPTIONAL REGULATORY PROTEIN"/>
    <property type="match status" value="1"/>
</dbReference>
<keyword evidence="7" id="KW-1185">Reference proteome</keyword>
<evidence type="ECO:0000256" key="1">
    <source>
        <dbReference type="ARBA" id="ARBA00023015"/>
    </source>
</evidence>
<evidence type="ECO:0000313" key="6">
    <source>
        <dbReference type="EMBL" id="WQD78666.1"/>
    </source>
</evidence>
<keyword evidence="1" id="KW-0805">Transcription regulation</keyword>
<accession>A0ABZ0WN41</accession>
<feature type="domain" description="HTH iclR-type" evidence="4">
    <location>
        <begin position="33"/>
        <end position="94"/>
    </location>
</feature>
<dbReference type="Pfam" id="PF09339">
    <property type="entry name" value="HTH_IclR"/>
    <property type="match status" value="1"/>
</dbReference>
<feature type="domain" description="IclR-ED" evidence="5">
    <location>
        <begin position="95"/>
        <end position="287"/>
    </location>
</feature>
<dbReference type="InterPro" id="IPR029016">
    <property type="entry name" value="GAF-like_dom_sf"/>
</dbReference>
<dbReference type="SUPFAM" id="SSF46785">
    <property type="entry name" value="Winged helix' DNA-binding domain"/>
    <property type="match status" value="1"/>
</dbReference>